<feature type="binding site" evidence="10">
    <location>
        <position position="92"/>
    </location>
    <ligand>
        <name>substrate</name>
    </ligand>
</feature>
<dbReference type="PRINTS" id="PR00081">
    <property type="entry name" value="GDHRDH"/>
</dbReference>
<evidence type="ECO:0000256" key="8">
    <source>
        <dbReference type="PIRNR" id="PIRNR000094"/>
    </source>
</evidence>
<dbReference type="RefSeq" id="WP_058441833.1">
    <property type="nucleotide sequence ID" value="NZ_CAAAHU010000002.1"/>
</dbReference>
<feature type="binding site" evidence="11">
    <location>
        <position position="10"/>
    </location>
    <ligand>
        <name>NAD(+)</name>
        <dbReference type="ChEBI" id="CHEBI:57540"/>
    </ligand>
</feature>
<keyword evidence="4" id="KW-0276">Fatty acid metabolism</keyword>
<keyword evidence="3 8" id="KW-0444">Lipid biosynthesis</keyword>
<evidence type="ECO:0000256" key="6">
    <source>
        <dbReference type="ARBA" id="ARBA00023098"/>
    </source>
</evidence>
<sequence>MENKKGLIVGIANEHSIAWGCAKVLHEAGAELAITYQNEKTKGYVQPLAEKVSSPIVMPLDVTDKEQFDALFQKIKDCWGRLDFVIHAIAFAPKTDLQGRVVDCSKDGFMMAMDISCHSLIRLAKAAEPLMVDGGSIMTMSYYGAEKVVKNYNLMGPVKAALETSVRYLAMELGSKKIRVNAISPGPISTRAASGLADFDKLMEQAAKEAPLHQLVTIEDIGETASFLVSNKAASITGQILYVDGGYNIKA</sequence>
<dbReference type="PANTHER" id="PTHR43159:SF2">
    <property type="entry name" value="ENOYL-[ACYL-CARRIER-PROTEIN] REDUCTASE [NADH], CHLOROPLASTIC"/>
    <property type="match status" value="1"/>
</dbReference>
<dbReference type="Pfam" id="PF13561">
    <property type="entry name" value="adh_short_C2"/>
    <property type="match status" value="1"/>
</dbReference>
<evidence type="ECO:0000256" key="1">
    <source>
        <dbReference type="ARBA" id="ARBA00005194"/>
    </source>
</evidence>
<evidence type="ECO:0000256" key="3">
    <source>
        <dbReference type="ARBA" id="ARBA00022516"/>
    </source>
</evidence>
<dbReference type="GO" id="GO:0006633">
    <property type="term" value="P:fatty acid biosynthetic process"/>
    <property type="evidence" value="ECO:0007669"/>
    <property type="project" value="UniProtKB-UniPathway"/>
</dbReference>
<dbReference type="CDD" id="cd05372">
    <property type="entry name" value="ENR_SDR"/>
    <property type="match status" value="1"/>
</dbReference>
<evidence type="ECO:0000256" key="10">
    <source>
        <dbReference type="PIRSR" id="PIRSR000094-2"/>
    </source>
</evidence>
<comment type="similarity">
    <text evidence="2 8">Belongs to the short-chain dehydrogenases/reductases (SDR) family. FabI subfamily.</text>
</comment>
<keyword evidence="7 8" id="KW-0275">Fatty acid biosynthesis</keyword>
<protein>
    <recommendedName>
        <fullName evidence="8">Enoyl-[acyl-carrier-protein] reductase [NADH]</fullName>
        <ecNumber evidence="8">1.3.1.9</ecNumber>
    </recommendedName>
</protein>
<dbReference type="SUPFAM" id="SSF51735">
    <property type="entry name" value="NAD(P)-binding Rossmann-fold domains"/>
    <property type="match status" value="1"/>
</dbReference>
<feature type="active site" description="Proton acceptor" evidence="9">
    <location>
        <position position="142"/>
    </location>
</feature>
<evidence type="ECO:0000256" key="9">
    <source>
        <dbReference type="PIRSR" id="PIRSR000094-1"/>
    </source>
</evidence>
<dbReference type="PIRSF" id="PIRSF000094">
    <property type="entry name" value="Enoyl-ACP_rdct"/>
    <property type="match status" value="1"/>
</dbReference>
<evidence type="ECO:0000313" key="12">
    <source>
        <dbReference type="EMBL" id="KTC81291.1"/>
    </source>
</evidence>
<dbReference type="PANTHER" id="PTHR43159">
    <property type="entry name" value="ENOYL-[ACYL-CARRIER-PROTEIN] REDUCTASE"/>
    <property type="match status" value="1"/>
</dbReference>
<comment type="pathway">
    <text evidence="1">Lipid metabolism; fatty acid biosynthesis.</text>
</comment>
<dbReference type="Proteomes" id="UP000054742">
    <property type="component" value="Unassembled WGS sequence"/>
</dbReference>
<feature type="binding site" evidence="11">
    <location>
        <begin position="61"/>
        <end position="62"/>
    </location>
    <ligand>
        <name>NAD(+)</name>
        <dbReference type="ChEBI" id="CHEBI:57540"/>
    </ligand>
</feature>
<keyword evidence="6" id="KW-0443">Lipid metabolism</keyword>
<dbReference type="InterPro" id="IPR036291">
    <property type="entry name" value="NAD(P)-bd_dom_sf"/>
</dbReference>
<feature type="binding site" evidence="11">
    <location>
        <begin position="188"/>
        <end position="192"/>
    </location>
    <ligand>
        <name>NAD(+)</name>
        <dbReference type="ChEBI" id="CHEBI:57540"/>
    </ligand>
</feature>
<accession>A0A0W0SDR5</accession>
<dbReference type="InterPro" id="IPR002347">
    <property type="entry name" value="SDR_fam"/>
</dbReference>
<dbReference type="STRING" id="29422.Lbru_1811"/>
<evidence type="ECO:0000256" key="11">
    <source>
        <dbReference type="PIRSR" id="PIRSR000094-3"/>
    </source>
</evidence>
<gene>
    <name evidence="12" type="primary">fabI_3</name>
    <name evidence="12" type="ORF">Lbru_1811</name>
</gene>
<keyword evidence="5 8" id="KW-0560">Oxidoreductase</keyword>
<keyword evidence="8 11" id="KW-0520">NAD</keyword>
<proteinExistence type="inferred from homology"/>
<dbReference type="AlphaFoldDB" id="A0A0W0SDR5"/>
<comment type="catalytic activity">
    <reaction evidence="8">
        <text>a 2,3-saturated acyl-[ACP] + NAD(+) = a (2E)-enoyl-[ACP] + NADH + H(+)</text>
        <dbReference type="Rhea" id="RHEA:10240"/>
        <dbReference type="Rhea" id="RHEA-COMP:9925"/>
        <dbReference type="Rhea" id="RHEA-COMP:9926"/>
        <dbReference type="ChEBI" id="CHEBI:15378"/>
        <dbReference type="ChEBI" id="CHEBI:57540"/>
        <dbReference type="ChEBI" id="CHEBI:57945"/>
        <dbReference type="ChEBI" id="CHEBI:78784"/>
        <dbReference type="ChEBI" id="CHEBI:78785"/>
        <dbReference type="EC" id="1.3.1.9"/>
    </reaction>
</comment>
<evidence type="ECO:0000256" key="4">
    <source>
        <dbReference type="ARBA" id="ARBA00022832"/>
    </source>
</evidence>
<dbReference type="OrthoDB" id="9803628at2"/>
<dbReference type="Gene3D" id="3.40.50.720">
    <property type="entry name" value="NAD(P)-binding Rossmann-like Domain"/>
    <property type="match status" value="1"/>
</dbReference>
<dbReference type="GO" id="GO:0004318">
    <property type="term" value="F:enoyl-[acyl-carrier-protein] reductase (NADH) activity"/>
    <property type="evidence" value="ECO:0007669"/>
    <property type="project" value="UniProtKB-EC"/>
</dbReference>
<feature type="binding site" evidence="11">
    <location>
        <position position="159"/>
    </location>
    <ligand>
        <name>NAD(+)</name>
        <dbReference type="ChEBI" id="CHEBI:57540"/>
    </ligand>
</feature>
<keyword evidence="13" id="KW-1185">Reference proteome</keyword>
<evidence type="ECO:0000256" key="2">
    <source>
        <dbReference type="ARBA" id="ARBA00009233"/>
    </source>
</evidence>
<dbReference type="InterPro" id="IPR014358">
    <property type="entry name" value="Enoyl-ACP_Rdtase_NADH"/>
</dbReference>
<feature type="binding site" evidence="11">
    <location>
        <position position="37"/>
    </location>
    <ligand>
        <name>NAD(+)</name>
        <dbReference type="ChEBI" id="CHEBI:57540"/>
    </ligand>
</feature>
<feature type="binding site" evidence="11">
    <location>
        <position position="89"/>
    </location>
    <ligand>
        <name>NAD(+)</name>
        <dbReference type="ChEBI" id="CHEBI:57540"/>
    </ligand>
</feature>
<dbReference type="Gene3D" id="1.10.8.400">
    <property type="entry name" value="Enoyl acyl carrier protein reductase"/>
    <property type="match status" value="1"/>
</dbReference>
<evidence type="ECO:0000313" key="13">
    <source>
        <dbReference type="Proteomes" id="UP000054742"/>
    </source>
</evidence>
<evidence type="ECO:0000256" key="7">
    <source>
        <dbReference type="ARBA" id="ARBA00023160"/>
    </source>
</evidence>
<dbReference type="UniPathway" id="UPA00094"/>
<evidence type="ECO:0000256" key="5">
    <source>
        <dbReference type="ARBA" id="ARBA00023002"/>
    </source>
</evidence>
<feature type="active site" description="Proton acceptor" evidence="9">
    <location>
        <position position="152"/>
    </location>
</feature>
<feature type="binding site" evidence="11">
    <location>
        <begin position="16"/>
        <end position="17"/>
    </location>
    <ligand>
        <name>NAD(+)</name>
        <dbReference type="ChEBI" id="CHEBI:57540"/>
    </ligand>
</feature>
<dbReference type="NCBIfam" id="NF005717">
    <property type="entry name" value="PRK07533.1"/>
    <property type="match status" value="1"/>
</dbReference>
<organism evidence="12 13">
    <name type="scientific">Legionella brunensis</name>
    <dbReference type="NCBI Taxonomy" id="29422"/>
    <lineage>
        <taxon>Bacteria</taxon>
        <taxon>Pseudomonadati</taxon>
        <taxon>Pseudomonadota</taxon>
        <taxon>Gammaproteobacteria</taxon>
        <taxon>Legionellales</taxon>
        <taxon>Legionellaceae</taxon>
        <taxon>Legionella</taxon>
    </lineage>
</organism>
<comment type="caution">
    <text evidence="12">The sequence shown here is derived from an EMBL/GenBank/DDBJ whole genome shotgun (WGS) entry which is preliminary data.</text>
</comment>
<dbReference type="EC" id="1.3.1.9" evidence="8"/>
<reference evidence="12 13" key="1">
    <citation type="submission" date="2015-11" db="EMBL/GenBank/DDBJ databases">
        <title>Genomic analysis of 38 Legionella species identifies large and diverse effector repertoires.</title>
        <authorList>
            <person name="Burstein D."/>
            <person name="Amaro F."/>
            <person name="Zusman T."/>
            <person name="Lifshitz Z."/>
            <person name="Cohen O."/>
            <person name="Gilbert J.A."/>
            <person name="Pupko T."/>
            <person name="Shuman H.A."/>
            <person name="Segal G."/>
        </authorList>
    </citation>
    <scope>NUCLEOTIDE SEQUENCE [LARGE SCALE GENOMIC DNA]</scope>
    <source>
        <strain evidence="12 13">ATCC 43878</strain>
    </source>
</reference>
<name>A0A0W0SDR5_9GAMM</name>
<dbReference type="EMBL" id="LNXV01000029">
    <property type="protein sequence ID" value="KTC81291.1"/>
    <property type="molecule type" value="Genomic_DNA"/>
</dbReference>
<dbReference type="PATRIC" id="fig|29422.6.peg.1925"/>